<name>A0ABR1FQ35_AURAN</name>
<comment type="caution">
    <text evidence="1">The sequence shown here is derived from an EMBL/GenBank/DDBJ whole genome shotgun (WGS) entry which is preliminary data.</text>
</comment>
<evidence type="ECO:0008006" key="3">
    <source>
        <dbReference type="Google" id="ProtNLM"/>
    </source>
</evidence>
<accession>A0ABR1FQ35</accession>
<dbReference type="SUPFAM" id="SSF52540">
    <property type="entry name" value="P-loop containing nucleoside triphosphate hydrolases"/>
    <property type="match status" value="1"/>
</dbReference>
<dbReference type="EMBL" id="JBBJCI010000292">
    <property type="protein sequence ID" value="KAK7235527.1"/>
    <property type="molecule type" value="Genomic_DNA"/>
</dbReference>
<evidence type="ECO:0000313" key="2">
    <source>
        <dbReference type="Proteomes" id="UP001363151"/>
    </source>
</evidence>
<dbReference type="CDD" id="cd00267">
    <property type="entry name" value="ABC_ATPase"/>
    <property type="match status" value="1"/>
</dbReference>
<protein>
    <recommendedName>
        <fullName evidence="3">ABC transporter domain-containing protein</fullName>
    </recommendedName>
</protein>
<sequence>MGLISVAYAAVSSDMVAIPLSAGFGRVALHGDRESRPRLWAEAALIAAVAYHNGLAVLGGNGAGPWRDFGATVALQCLDLTLERHAGNLETSASRCYQLVSRKVFSLPKLLLLPAIVAQHPSPSRAALPGFLAVDGLKARFLAALTSAIEEKRRESAKLASTPSKVEAHGVAAPGFTHRGRGGDGLHAVPLGVSQRRRRAAQAEASALETVRRYFRWLYWSDFLTPLIEVARQALLEHDLIETPDVWLMARALEDALDTLLTRSRAEAELGELATDDVRTAPRAPREWLATRAPRAVSENETLAIVDGLFTDLDFYASTSNVSDLARDHDDFAGGLSGGQKVKFELVRQLFLPAALGAPCPGLLLLDEIFSPLDPASKAAVRSRLKRACPDAITLAIYHHDAGACVPPADFFTDVLHFGKQPDDTMAVARVRTC</sequence>
<gene>
    <name evidence="1" type="ORF">SO694_00069188</name>
</gene>
<organism evidence="1 2">
    <name type="scientific">Aureococcus anophagefferens</name>
    <name type="common">Harmful bloom alga</name>
    <dbReference type="NCBI Taxonomy" id="44056"/>
    <lineage>
        <taxon>Eukaryota</taxon>
        <taxon>Sar</taxon>
        <taxon>Stramenopiles</taxon>
        <taxon>Ochrophyta</taxon>
        <taxon>Pelagophyceae</taxon>
        <taxon>Pelagomonadales</taxon>
        <taxon>Pelagomonadaceae</taxon>
        <taxon>Aureococcus</taxon>
    </lineage>
</organism>
<dbReference type="Proteomes" id="UP001363151">
    <property type="component" value="Unassembled WGS sequence"/>
</dbReference>
<dbReference type="Gene3D" id="3.40.50.300">
    <property type="entry name" value="P-loop containing nucleotide triphosphate hydrolases"/>
    <property type="match status" value="1"/>
</dbReference>
<proteinExistence type="predicted"/>
<reference evidence="1 2" key="1">
    <citation type="submission" date="2024-03" db="EMBL/GenBank/DDBJ databases">
        <title>Aureococcus anophagefferens CCMP1851 and Kratosvirus quantuckense: Draft genome of a second virus-susceptible host strain in the model system.</title>
        <authorList>
            <person name="Chase E."/>
            <person name="Truchon A.R."/>
            <person name="Schepens W."/>
            <person name="Wilhelm S.W."/>
        </authorList>
    </citation>
    <scope>NUCLEOTIDE SEQUENCE [LARGE SCALE GENOMIC DNA]</scope>
    <source>
        <strain evidence="1 2">CCMP1851</strain>
    </source>
</reference>
<evidence type="ECO:0000313" key="1">
    <source>
        <dbReference type="EMBL" id="KAK7235527.1"/>
    </source>
</evidence>
<keyword evidence="2" id="KW-1185">Reference proteome</keyword>
<dbReference type="InterPro" id="IPR027417">
    <property type="entry name" value="P-loop_NTPase"/>
</dbReference>